<dbReference type="InterPro" id="IPR044156">
    <property type="entry name" value="Galectin-like"/>
</dbReference>
<organism evidence="5 6">
    <name type="scientific">Triplophysa tibetana</name>
    <dbReference type="NCBI Taxonomy" id="1572043"/>
    <lineage>
        <taxon>Eukaryota</taxon>
        <taxon>Metazoa</taxon>
        <taxon>Chordata</taxon>
        <taxon>Craniata</taxon>
        <taxon>Vertebrata</taxon>
        <taxon>Euteleostomi</taxon>
        <taxon>Actinopterygii</taxon>
        <taxon>Neopterygii</taxon>
        <taxon>Teleostei</taxon>
        <taxon>Ostariophysi</taxon>
        <taxon>Cypriniformes</taxon>
        <taxon>Nemacheilidae</taxon>
        <taxon>Triplophysa</taxon>
    </lineage>
</organism>
<dbReference type="GO" id="GO:0032689">
    <property type="term" value="P:negative regulation of type II interferon production"/>
    <property type="evidence" value="ECO:0007669"/>
    <property type="project" value="TreeGrafter"/>
</dbReference>
<dbReference type="SMART" id="SM00908">
    <property type="entry name" value="Gal-bind_lectin"/>
    <property type="match status" value="1"/>
</dbReference>
<dbReference type="GO" id="GO:0005829">
    <property type="term" value="C:cytosol"/>
    <property type="evidence" value="ECO:0007669"/>
    <property type="project" value="TreeGrafter"/>
</dbReference>
<comment type="caution">
    <text evidence="5">The sequence shown here is derived from an EMBL/GenBank/DDBJ whole genome shotgun (WGS) entry which is preliminary data.</text>
</comment>
<dbReference type="GO" id="GO:0030246">
    <property type="term" value="F:carbohydrate binding"/>
    <property type="evidence" value="ECO:0007669"/>
    <property type="project" value="UniProtKB-UniRule"/>
</dbReference>
<dbReference type="GO" id="GO:0005634">
    <property type="term" value="C:nucleus"/>
    <property type="evidence" value="ECO:0007669"/>
    <property type="project" value="TreeGrafter"/>
</dbReference>
<keyword evidence="1 3" id="KW-0430">Lectin</keyword>
<dbReference type="PANTHER" id="PTHR11346">
    <property type="entry name" value="GALECTIN"/>
    <property type="match status" value="1"/>
</dbReference>
<dbReference type="EMBL" id="SOYY01000025">
    <property type="protein sequence ID" value="KAA0702121.1"/>
    <property type="molecule type" value="Genomic_DNA"/>
</dbReference>
<evidence type="ECO:0000313" key="5">
    <source>
        <dbReference type="EMBL" id="KAA0702121.1"/>
    </source>
</evidence>
<keyword evidence="6" id="KW-1185">Reference proteome</keyword>
<proteinExistence type="predicted"/>
<dbReference type="PANTHER" id="PTHR11346:SF80">
    <property type="entry name" value="GALECTIN-9C"/>
    <property type="match status" value="1"/>
</dbReference>
<name>A0A5A9MZD7_9TELE</name>
<reference evidence="5 6" key="1">
    <citation type="journal article" date="2019" name="Mol. Ecol. Resour.">
        <title>Chromosome-level genome assembly of Triplophysa tibetana, a fish adapted to the harsh high-altitude environment of the Tibetan Plateau.</title>
        <authorList>
            <person name="Yang X."/>
            <person name="Liu H."/>
            <person name="Ma Z."/>
            <person name="Zou Y."/>
            <person name="Zou M."/>
            <person name="Mao Y."/>
            <person name="Li X."/>
            <person name="Wang H."/>
            <person name="Chen T."/>
            <person name="Wang W."/>
            <person name="Yang R."/>
        </authorList>
    </citation>
    <scope>NUCLEOTIDE SEQUENCE [LARGE SCALE GENOMIC DNA]</scope>
    <source>
        <strain evidence="5">TTIB1903HZAU</strain>
        <tissue evidence="5">Muscle</tissue>
    </source>
</reference>
<accession>A0A5A9MZD7</accession>
<feature type="domain" description="Galectin" evidence="4">
    <location>
        <begin position="26"/>
        <end position="151"/>
    </location>
</feature>
<dbReference type="GO" id="GO:0010628">
    <property type="term" value="P:positive regulation of gene expression"/>
    <property type="evidence" value="ECO:0007669"/>
    <property type="project" value="TreeGrafter"/>
</dbReference>
<dbReference type="Pfam" id="PF00337">
    <property type="entry name" value="Gal-bind_lectin"/>
    <property type="match status" value="1"/>
</dbReference>
<sequence>MSEPGTTKRTMLGEILRYHTSQAVPCITAIDGPLKPGKGFIIRGIVNTNPTRIDINFRHKHGIAFHFNPRFTENRIVCNTCDVAWGEPEYPSAMPFKAGQPFEVYIYCTDRGFNVFVDGNQIHTYNHRFKQLNDIDVLGVRGDLQVTSVVA</sequence>
<dbReference type="Proteomes" id="UP000324632">
    <property type="component" value="Chromosome 25"/>
</dbReference>
<dbReference type="InterPro" id="IPR001079">
    <property type="entry name" value="Galectin_CRD"/>
</dbReference>
<evidence type="ECO:0000259" key="4">
    <source>
        <dbReference type="PROSITE" id="PS51304"/>
    </source>
</evidence>
<dbReference type="SMART" id="SM00276">
    <property type="entry name" value="GLECT"/>
    <property type="match status" value="1"/>
</dbReference>
<dbReference type="InterPro" id="IPR013320">
    <property type="entry name" value="ConA-like_dom_sf"/>
</dbReference>
<dbReference type="GO" id="GO:0016936">
    <property type="term" value="F:galactoside binding"/>
    <property type="evidence" value="ECO:0007669"/>
    <property type="project" value="TreeGrafter"/>
</dbReference>
<dbReference type="AlphaFoldDB" id="A0A5A9MZD7"/>
<evidence type="ECO:0000313" key="6">
    <source>
        <dbReference type="Proteomes" id="UP000324632"/>
    </source>
</evidence>
<protein>
    <recommendedName>
        <fullName evidence="3">Galectin</fullName>
    </recommendedName>
</protein>
<dbReference type="Gene3D" id="2.60.120.200">
    <property type="match status" value="1"/>
</dbReference>
<keyword evidence="2" id="KW-0677">Repeat</keyword>
<evidence type="ECO:0000256" key="3">
    <source>
        <dbReference type="RuleBase" id="RU102079"/>
    </source>
</evidence>
<dbReference type="SUPFAM" id="SSF49899">
    <property type="entry name" value="Concanavalin A-like lectins/glucanases"/>
    <property type="match status" value="1"/>
</dbReference>
<gene>
    <name evidence="5" type="ORF">E1301_Tti007947</name>
</gene>
<evidence type="ECO:0000256" key="2">
    <source>
        <dbReference type="ARBA" id="ARBA00022737"/>
    </source>
</evidence>
<evidence type="ECO:0000256" key="1">
    <source>
        <dbReference type="ARBA" id="ARBA00022734"/>
    </source>
</evidence>
<dbReference type="FunFam" id="2.60.120.200:FF:000124">
    <property type="entry name" value="Galectin-4"/>
    <property type="match status" value="1"/>
</dbReference>
<dbReference type="CDD" id="cd00070">
    <property type="entry name" value="GLECT"/>
    <property type="match status" value="1"/>
</dbReference>
<dbReference type="GO" id="GO:2000562">
    <property type="term" value="P:negative regulation of CD4-positive, alpha-beta T cell proliferation"/>
    <property type="evidence" value="ECO:0007669"/>
    <property type="project" value="TreeGrafter"/>
</dbReference>
<dbReference type="PROSITE" id="PS51304">
    <property type="entry name" value="GALECTIN"/>
    <property type="match status" value="1"/>
</dbReference>